<protein>
    <submittedName>
        <fullName evidence="2">TrmB family transcriptional regulator</fullName>
    </submittedName>
</protein>
<organism evidence="2 3">
    <name type="scientific">Halocatena salina</name>
    <dbReference type="NCBI Taxonomy" id="2934340"/>
    <lineage>
        <taxon>Archaea</taxon>
        <taxon>Methanobacteriati</taxon>
        <taxon>Methanobacteriota</taxon>
        <taxon>Stenosarchaea group</taxon>
        <taxon>Halobacteria</taxon>
        <taxon>Halobacteriales</taxon>
        <taxon>Natronomonadaceae</taxon>
        <taxon>Halocatena</taxon>
    </lineage>
</organism>
<dbReference type="InterPro" id="IPR036388">
    <property type="entry name" value="WH-like_DNA-bd_sf"/>
</dbReference>
<dbReference type="InterPro" id="IPR002831">
    <property type="entry name" value="Tscrpt_reg_TrmB_N"/>
</dbReference>
<dbReference type="Pfam" id="PF01978">
    <property type="entry name" value="TrmB"/>
    <property type="match status" value="1"/>
</dbReference>
<evidence type="ECO:0000313" key="3">
    <source>
        <dbReference type="Proteomes" id="UP000831768"/>
    </source>
</evidence>
<dbReference type="AlphaFoldDB" id="A0A8U0A323"/>
<dbReference type="GeneID" id="71927155"/>
<keyword evidence="3" id="KW-1185">Reference proteome</keyword>
<dbReference type="InterPro" id="IPR051797">
    <property type="entry name" value="TrmB-like"/>
</dbReference>
<dbReference type="EMBL" id="CP096019">
    <property type="protein sequence ID" value="UPM43591.1"/>
    <property type="molecule type" value="Genomic_DNA"/>
</dbReference>
<feature type="domain" description="Transcription regulator TrmB N-terminal" evidence="1">
    <location>
        <begin position="17"/>
        <end position="80"/>
    </location>
</feature>
<reference evidence="2" key="1">
    <citation type="submission" date="2022-04" db="EMBL/GenBank/DDBJ databases">
        <title>Halocatena sp. nov., isolated from a salt lake.</title>
        <authorList>
            <person name="Cui H.-L."/>
        </authorList>
    </citation>
    <scope>NUCLEOTIDE SEQUENCE</scope>
    <source>
        <strain evidence="2">AD-1</strain>
    </source>
</reference>
<dbReference type="RefSeq" id="WP_247994254.1">
    <property type="nucleotide sequence ID" value="NZ_CP096019.1"/>
</dbReference>
<name>A0A8U0A323_9EURY</name>
<sequence length="256" mass="27768">MTDSPPTQSGAIDALGQLGLSKYEATVFIALQQLETGSASEVDRITDVPRSQVYGAAERLSELGLIDIQQSNPIQYRAIGLETARKRLRKRLEEQERLAFDYLQAVQGEHAATNETQVGVWTVTGKGPIDDRIIDLITRADDRILFGVPDQALVNDVLVETLTAVSEDVQVTVLSEDVSVCEQFAVSSIDTHVVTEQTMIEGPCGRVLAVDDETVLLSTLGGSARANHEAAIWSDGTSVAAIFIGLLDDWVEQCLQ</sequence>
<evidence type="ECO:0000259" key="1">
    <source>
        <dbReference type="Pfam" id="PF01978"/>
    </source>
</evidence>
<dbReference type="InterPro" id="IPR036390">
    <property type="entry name" value="WH_DNA-bd_sf"/>
</dbReference>
<dbReference type="PANTHER" id="PTHR34293">
    <property type="entry name" value="HTH-TYPE TRANSCRIPTIONAL REGULATOR TRMBL2"/>
    <property type="match status" value="1"/>
</dbReference>
<dbReference type="KEGG" id="haad:MW046_03870"/>
<accession>A0A8U0A323</accession>
<proteinExistence type="predicted"/>
<dbReference type="PANTHER" id="PTHR34293:SF1">
    <property type="entry name" value="HTH-TYPE TRANSCRIPTIONAL REGULATOR TRMBL2"/>
    <property type="match status" value="1"/>
</dbReference>
<evidence type="ECO:0000313" key="2">
    <source>
        <dbReference type="EMBL" id="UPM43591.1"/>
    </source>
</evidence>
<dbReference type="SUPFAM" id="SSF46785">
    <property type="entry name" value="Winged helix' DNA-binding domain"/>
    <property type="match status" value="1"/>
</dbReference>
<dbReference type="Gene3D" id="1.10.10.10">
    <property type="entry name" value="Winged helix-like DNA-binding domain superfamily/Winged helix DNA-binding domain"/>
    <property type="match status" value="1"/>
</dbReference>
<gene>
    <name evidence="2" type="ORF">MW046_03870</name>
</gene>
<dbReference type="Proteomes" id="UP000831768">
    <property type="component" value="Chromosome"/>
</dbReference>